<dbReference type="STRING" id="188477.A0A3S1AZ61"/>
<evidence type="ECO:0000256" key="4">
    <source>
        <dbReference type="ARBA" id="ARBA00023136"/>
    </source>
</evidence>
<keyword evidence="7" id="KW-1185">Reference proteome</keyword>
<dbReference type="InterPro" id="IPR032143">
    <property type="entry name" value="BORCS7"/>
</dbReference>
<keyword evidence="5" id="KW-0458">Lysosome</keyword>
<comment type="subcellular location">
    <subcellularLocation>
        <location evidence="1">Lysosome membrane</location>
    </subcellularLocation>
</comment>
<evidence type="ECO:0000313" key="7">
    <source>
        <dbReference type="Proteomes" id="UP000271974"/>
    </source>
</evidence>
<reference evidence="6 7" key="1">
    <citation type="submission" date="2019-01" db="EMBL/GenBank/DDBJ databases">
        <title>A draft genome assembly of the solar-powered sea slug Elysia chlorotica.</title>
        <authorList>
            <person name="Cai H."/>
            <person name="Li Q."/>
            <person name="Fang X."/>
            <person name="Li J."/>
            <person name="Curtis N.E."/>
            <person name="Altenburger A."/>
            <person name="Shibata T."/>
            <person name="Feng M."/>
            <person name="Maeda T."/>
            <person name="Schwartz J.A."/>
            <person name="Shigenobu S."/>
            <person name="Lundholm N."/>
            <person name="Nishiyama T."/>
            <person name="Yang H."/>
            <person name="Hasebe M."/>
            <person name="Li S."/>
            <person name="Pierce S.K."/>
            <person name="Wang J."/>
        </authorList>
    </citation>
    <scope>NUCLEOTIDE SEQUENCE [LARGE SCALE GENOMIC DNA]</scope>
    <source>
        <strain evidence="6">EC2010</strain>
        <tissue evidence="6">Whole organism of an adult</tissue>
    </source>
</reference>
<accession>A0A3S1AZ61</accession>
<sequence>MASNKAAAASWNQETKARLNDKVSSNINDIGSILRQAIRGSKSPDFLAQAAKNFASQESYIHNSHETMRKMDLLRSQLEFQHSSINRSLSCLDEVQDQLSSINH</sequence>
<dbReference type="OrthoDB" id="5567844at2759"/>
<name>A0A3S1AZ61_ELYCH</name>
<comment type="similarity">
    <text evidence="2">Belongs to the BORCS7 family.</text>
</comment>
<dbReference type="GO" id="GO:0005765">
    <property type="term" value="C:lysosomal membrane"/>
    <property type="evidence" value="ECO:0007669"/>
    <property type="project" value="UniProtKB-SubCell"/>
</dbReference>
<evidence type="ECO:0000256" key="5">
    <source>
        <dbReference type="ARBA" id="ARBA00023228"/>
    </source>
</evidence>
<dbReference type="PANTHER" id="PTHR31397:SF1">
    <property type="entry name" value="BLOC-1-RELATED COMPLEX SUBUNIT 7"/>
    <property type="match status" value="1"/>
</dbReference>
<comment type="caution">
    <text evidence="6">The sequence shown here is derived from an EMBL/GenBank/DDBJ whole genome shotgun (WGS) entry which is preliminary data.</text>
</comment>
<evidence type="ECO:0000256" key="1">
    <source>
        <dbReference type="ARBA" id="ARBA00004656"/>
    </source>
</evidence>
<organism evidence="6 7">
    <name type="scientific">Elysia chlorotica</name>
    <name type="common">Eastern emerald elysia</name>
    <name type="synonym">Sea slug</name>
    <dbReference type="NCBI Taxonomy" id="188477"/>
    <lineage>
        <taxon>Eukaryota</taxon>
        <taxon>Metazoa</taxon>
        <taxon>Spiralia</taxon>
        <taxon>Lophotrochozoa</taxon>
        <taxon>Mollusca</taxon>
        <taxon>Gastropoda</taxon>
        <taxon>Heterobranchia</taxon>
        <taxon>Euthyneura</taxon>
        <taxon>Panpulmonata</taxon>
        <taxon>Sacoglossa</taxon>
        <taxon>Placobranchoidea</taxon>
        <taxon>Plakobranchidae</taxon>
        <taxon>Elysia</taxon>
    </lineage>
</organism>
<dbReference type="AlphaFoldDB" id="A0A3S1AZ61"/>
<evidence type="ECO:0000313" key="6">
    <source>
        <dbReference type="EMBL" id="RUS72030.1"/>
    </source>
</evidence>
<gene>
    <name evidence="6" type="ORF">EGW08_020214</name>
</gene>
<proteinExistence type="inferred from homology"/>
<dbReference type="GO" id="GO:0099078">
    <property type="term" value="C:BORC complex"/>
    <property type="evidence" value="ECO:0007669"/>
    <property type="project" value="TreeGrafter"/>
</dbReference>
<dbReference type="Pfam" id="PF16088">
    <property type="entry name" value="BORCS7"/>
    <property type="match status" value="1"/>
</dbReference>
<dbReference type="PANTHER" id="PTHR31397">
    <property type="entry name" value="BLOC-1-RELATED COMPLEX SUBUNIT 7 BORSC7"/>
    <property type="match status" value="1"/>
</dbReference>
<dbReference type="EMBL" id="RQTK01001126">
    <property type="protein sequence ID" value="RUS72030.1"/>
    <property type="molecule type" value="Genomic_DNA"/>
</dbReference>
<protein>
    <recommendedName>
        <fullName evidence="3">BLOC-1-related complex subunit 7</fullName>
    </recommendedName>
</protein>
<keyword evidence="4" id="KW-0472">Membrane</keyword>
<evidence type="ECO:0000256" key="2">
    <source>
        <dbReference type="ARBA" id="ARBA00005433"/>
    </source>
</evidence>
<dbReference type="Proteomes" id="UP000271974">
    <property type="component" value="Unassembled WGS sequence"/>
</dbReference>
<evidence type="ECO:0000256" key="3">
    <source>
        <dbReference type="ARBA" id="ARBA00022295"/>
    </source>
</evidence>